<evidence type="ECO:0000256" key="5">
    <source>
        <dbReference type="ARBA" id="ARBA00022839"/>
    </source>
</evidence>
<accession>A0A9D9ELH1</accession>
<name>A0A9D9ELH1_9BACT</name>
<dbReference type="EMBL" id="JADIMQ010000119">
    <property type="protein sequence ID" value="MBO8449302.1"/>
    <property type="molecule type" value="Genomic_DNA"/>
</dbReference>
<protein>
    <submittedName>
        <fullName evidence="6">Exodeoxyribonuclease VII small subunit</fullName>
    </submittedName>
</protein>
<evidence type="ECO:0000256" key="3">
    <source>
        <dbReference type="ARBA" id="ARBA00022722"/>
    </source>
</evidence>
<organism evidence="6 7">
    <name type="scientific">Candidatus Cryptobacteroides merdigallinarum</name>
    <dbReference type="NCBI Taxonomy" id="2840770"/>
    <lineage>
        <taxon>Bacteria</taxon>
        <taxon>Pseudomonadati</taxon>
        <taxon>Bacteroidota</taxon>
        <taxon>Bacteroidia</taxon>
        <taxon>Bacteroidales</taxon>
        <taxon>Candidatus Cryptobacteroides</taxon>
    </lineage>
</organism>
<dbReference type="GO" id="GO:0009318">
    <property type="term" value="C:exodeoxyribonuclease VII complex"/>
    <property type="evidence" value="ECO:0007669"/>
    <property type="project" value="InterPro"/>
</dbReference>
<dbReference type="GO" id="GO:0006308">
    <property type="term" value="P:DNA catabolic process"/>
    <property type="evidence" value="ECO:0007669"/>
    <property type="project" value="InterPro"/>
</dbReference>
<proteinExistence type="inferred from homology"/>
<dbReference type="Pfam" id="PF02609">
    <property type="entry name" value="Exonuc_VII_S"/>
    <property type="match status" value="1"/>
</dbReference>
<dbReference type="SUPFAM" id="SSF116842">
    <property type="entry name" value="XseB-like"/>
    <property type="match status" value="1"/>
</dbReference>
<evidence type="ECO:0000313" key="6">
    <source>
        <dbReference type="EMBL" id="MBO8449302.1"/>
    </source>
</evidence>
<evidence type="ECO:0000256" key="2">
    <source>
        <dbReference type="ARBA" id="ARBA00022490"/>
    </source>
</evidence>
<comment type="caution">
    <text evidence="6">The sequence shown here is derived from an EMBL/GenBank/DDBJ whole genome shotgun (WGS) entry which is preliminary data.</text>
</comment>
<keyword evidence="2" id="KW-0963">Cytoplasm</keyword>
<keyword evidence="5" id="KW-0269">Exonuclease</keyword>
<reference evidence="6" key="2">
    <citation type="journal article" date="2021" name="PeerJ">
        <title>Extensive microbial diversity within the chicken gut microbiome revealed by metagenomics and culture.</title>
        <authorList>
            <person name="Gilroy R."/>
            <person name="Ravi A."/>
            <person name="Getino M."/>
            <person name="Pursley I."/>
            <person name="Horton D.L."/>
            <person name="Alikhan N.F."/>
            <person name="Baker D."/>
            <person name="Gharbi K."/>
            <person name="Hall N."/>
            <person name="Watson M."/>
            <person name="Adriaenssens E.M."/>
            <person name="Foster-Nyarko E."/>
            <person name="Jarju S."/>
            <person name="Secka A."/>
            <person name="Antonio M."/>
            <person name="Oren A."/>
            <person name="Chaudhuri R.R."/>
            <person name="La Ragione R."/>
            <person name="Hildebrand F."/>
            <person name="Pallen M.J."/>
        </authorList>
    </citation>
    <scope>NUCLEOTIDE SEQUENCE</scope>
    <source>
        <strain evidence="6">20514</strain>
    </source>
</reference>
<dbReference type="GO" id="GO:0008855">
    <property type="term" value="F:exodeoxyribonuclease VII activity"/>
    <property type="evidence" value="ECO:0007669"/>
    <property type="project" value="InterPro"/>
</dbReference>
<dbReference type="AlphaFoldDB" id="A0A9D9ELH1"/>
<keyword evidence="4" id="KW-0378">Hydrolase</keyword>
<evidence type="ECO:0000256" key="4">
    <source>
        <dbReference type="ARBA" id="ARBA00022801"/>
    </source>
</evidence>
<dbReference type="InterPro" id="IPR037004">
    <property type="entry name" value="Exonuc_VII_ssu_sf"/>
</dbReference>
<evidence type="ECO:0000256" key="1">
    <source>
        <dbReference type="ARBA" id="ARBA00009998"/>
    </source>
</evidence>
<keyword evidence="3" id="KW-0540">Nuclease</keyword>
<reference evidence="6" key="1">
    <citation type="submission" date="2020-10" db="EMBL/GenBank/DDBJ databases">
        <authorList>
            <person name="Gilroy R."/>
        </authorList>
    </citation>
    <scope>NUCLEOTIDE SEQUENCE</scope>
    <source>
        <strain evidence="6">20514</strain>
    </source>
</reference>
<gene>
    <name evidence="6" type="ORF">IAC29_08535</name>
</gene>
<evidence type="ECO:0000313" key="7">
    <source>
        <dbReference type="Proteomes" id="UP000810252"/>
    </source>
</evidence>
<comment type="similarity">
    <text evidence="1">Belongs to the XseB family.</text>
</comment>
<dbReference type="Gene3D" id="1.10.287.1040">
    <property type="entry name" value="Exonuclease VII, small subunit"/>
    <property type="match status" value="1"/>
</dbReference>
<dbReference type="InterPro" id="IPR003761">
    <property type="entry name" value="Exonuc_VII_S"/>
</dbReference>
<sequence>MPAKKKGFNYQEAVAELEKIAAKVEDPATGLDDIDKYISEAGRLVAECRRYLRTAREKTDSIETT</sequence>
<dbReference type="Proteomes" id="UP000810252">
    <property type="component" value="Unassembled WGS sequence"/>
</dbReference>